<evidence type="ECO:0000313" key="6">
    <source>
        <dbReference type="Proteomes" id="UP000593571"/>
    </source>
</evidence>
<dbReference type="InterPro" id="IPR004279">
    <property type="entry name" value="Perilipin"/>
</dbReference>
<dbReference type="GO" id="GO:0019915">
    <property type="term" value="P:lipid storage"/>
    <property type="evidence" value="ECO:0007669"/>
    <property type="project" value="TreeGrafter"/>
</dbReference>
<organism evidence="5 6">
    <name type="scientific">Rousettus aegyptiacus</name>
    <name type="common">Egyptian fruit bat</name>
    <name type="synonym">Pteropus aegyptiacus</name>
    <dbReference type="NCBI Taxonomy" id="9407"/>
    <lineage>
        <taxon>Eukaryota</taxon>
        <taxon>Metazoa</taxon>
        <taxon>Chordata</taxon>
        <taxon>Craniata</taxon>
        <taxon>Vertebrata</taxon>
        <taxon>Euteleostomi</taxon>
        <taxon>Mammalia</taxon>
        <taxon>Eutheria</taxon>
        <taxon>Laurasiatheria</taxon>
        <taxon>Chiroptera</taxon>
        <taxon>Yinpterochiroptera</taxon>
        <taxon>Pteropodoidea</taxon>
        <taxon>Pteropodidae</taxon>
        <taxon>Rousettinae</taxon>
        <taxon>Rousettus</taxon>
    </lineage>
</organism>
<comment type="subcellular location">
    <subcellularLocation>
        <location evidence="1">Lipid droplet</location>
    </subcellularLocation>
</comment>
<sequence length="263" mass="27906">MSTSETEPPASTPVTAEEPVQQPSVVDRVAQMPLISATCNMVSAAYTSTKESHPHVKTVCDAAEKGVKTLTAAAVSGAQPILSKLEPQIASASEYAHRGLDKLEENLPILQQHTEKVLADTKELVSSKVSGARDAMSSTVSSAKDAVAARMTGAADMTRGAMQSGVDMTKSVVTSGVHSVMESRVGQMVLSGVDSVLGRSEEWVDNHLPMTDSELAGLATSLEGFDIPHRRKHVLSLTSSIVSARLLEMFSLDGSKKSVFFFF</sequence>
<comment type="similarity">
    <text evidence="2">Belongs to the perilipin family.</text>
</comment>
<name>A0A7J8BT69_ROUAE</name>
<dbReference type="Gene3D" id="3.30.720.170">
    <property type="entry name" value="Perilipin, alpha-beta domain"/>
    <property type="match status" value="1"/>
</dbReference>
<dbReference type="EMBL" id="JACASE010000016">
    <property type="protein sequence ID" value="KAF6402053.1"/>
    <property type="molecule type" value="Genomic_DNA"/>
</dbReference>
<keyword evidence="6" id="KW-1185">Reference proteome</keyword>
<dbReference type="Pfam" id="PF03036">
    <property type="entry name" value="Perilipin"/>
    <property type="match status" value="1"/>
</dbReference>
<dbReference type="Proteomes" id="UP000593571">
    <property type="component" value="Unassembled WGS sequence"/>
</dbReference>
<dbReference type="AlphaFoldDB" id="A0A7J8BT69"/>
<evidence type="ECO:0000256" key="1">
    <source>
        <dbReference type="ARBA" id="ARBA00004502"/>
    </source>
</evidence>
<evidence type="ECO:0000256" key="2">
    <source>
        <dbReference type="ARBA" id="ARBA00006311"/>
    </source>
</evidence>
<proteinExistence type="inferred from homology"/>
<feature type="region of interest" description="Disordered" evidence="4">
    <location>
        <begin position="1"/>
        <end position="23"/>
    </location>
</feature>
<evidence type="ECO:0000313" key="5">
    <source>
        <dbReference type="EMBL" id="KAF6402053.1"/>
    </source>
</evidence>
<dbReference type="PANTHER" id="PTHR14024">
    <property type="entry name" value="PERILIPIN"/>
    <property type="match status" value="1"/>
</dbReference>
<evidence type="ECO:0000256" key="3">
    <source>
        <dbReference type="ARBA" id="ARBA00022677"/>
    </source>
</evidence>
<protein>
    <submittedName>
        <fullName evidence="5">Perilipin 3</fullName>
    </submittedName>
</protein>
<dbReference type="GO" id="GO:0010890">
    <property type="term" value="P:positive regulation of triglyceride storage"/>
    <property type="evidence" value="ECO:0007669"/>
    <property type="project" value="TreeGrafter"/>
</dbReference>
<accession>A0A7J8BT69</accession>
<evidence type="ECO:0000256" key="4">
    <source>
        <dbReference type="SAM" id="MobiDB-lite"/>
    </source>
</evidence>
<gene>
    <name evidence="5" type="ORF">HJG63_015488</name>
</gene>
<dbReference type="GO" id="GO:0005829">
    <property type="term" value="C:cytosol"/>
    <property type="evidence" value="ECO:0007669"/>
    <property type="project" value="TreeGrafter"/>
</dbReference>
<comment type="caution">
    <text evidence="5">The sequence shown here is derived from an EMBL/GenBank/DDBJ whole genome shotgun (WGS) entry which is preliminary data.</text>
</comment>
<reference evidence="5 6" key="1">
    <citation type="journal article" date="2020" name="Nature">
        <title>Six reference-quality genomes reveal evolution of bat adaptations.</title>
        <authorList>
            <person name="Jebb D."/>
            <person name="Huang Z."/>
            <person name="Pippel M."/>
            <person name="Hughes G.M."/>
            <person name="Lavrichenko K."/>
            <person name="Devanna P."/>
            <person name="Winkler S."/>
            <person name="Jermiin L.S."/>
            <person name="Skirmuntt E.C."/>
            <person name="Katzourakis A."/>
            <person name="Burkitt-Gray L."/>
            <person name="Ray D.A."/>
            <person name="Sullivan K.A.M."/>
            <person name="Roscito J.G."/>
            <person name="Kirilenko B.M."/>
            <person name="Davalos L.M."/>
            <person name="Corthals A.P."/>
            <person name="Power M.L."/>
            <person name="Jones G."/>
            <person name="Ransome R.D."/>
            <person name="Dechmann D.K.N."/>
            <person name="Locatelli A.G."/>
            <person name="Puechmaille S.J."/>
            <person name="Fedrigo O."/>
            <person name="Jarvis E.D."/>
            <person name="Hiller M."/>
            <person name="Vernes S.C."/>
            <person name="Myers E.W."/>
            <person name="Teeling E.C."/>
        </authorList>
    </citation>
    <scope>NUCLEOTIDE SEQUENCE [LARGE SCALE GENOMIC DNA]</scope>
    <source>
        <strain evidence="5">MRouAeg1</strain>
        <tissue evidence="5">Muscle</tissue>
    </source>
</reference>
<keyword evidence="3" id="KW-0551">Lipid droplet</keyword>
<dbReference type="GO" id="GO:0005811">
    <property type="term" value="C:lipid droplet"/>
    <property type="evidence" value="ECO:0007669"/>
    <property type="project" value="UniProtKB-SubCell"/>
</dbReference>
<dbReference type="PANTHER" id="PTHR14024:SF11">
    <property type="entry name" value="PERILIPIN-3"/>
    <property type="match status" value="1"/>
</dbReference>